<feature type="transmembrane region" description="Helical" evidence="1">
    <location>
        <begin position="28"/>
        <end position="48"/>
    </location>
</feature>
<dbReference type="Pfam" id="PF19608">
    <property type="entry name" value="DUF6113"/>
    <property type="match status" value="1"/>
</dbReference>
<dbReference type="InterPro" id="IPR046095">
    <property type="entry name" value="DUF6113"/>
</dbReference>
<accession>A0A6J6S4F8</accession>
<feature type="transmembrane region" description="Helical" evidence="1">
    <location>
        <begin position="79"/>
        <end position="101"/>
    </location>
</feature>
<organism evidence="2">
    <name type="scientific">freshwater metagenome</name>
    <dbReference type="NCBI Taxonomy" id="449393"/>
    <lineage>
        <taxon>unclassified sequences</taxon>
        <taxon>metagenomes</taxon>
        <taxon>ecological metagenomes</taxon>
    </lineage>
</organism>
<keyword evidence="1" id="KW-0812">Transmembrane</keyword>
<proteinExistence type="predicted"/>
<dbReference type="AlphaFoldDB" id="A0A6J6S4F8"/>
<reference evidence="2" key="1">
    <citation type="submission" date="2020-05" db="EMBL/GenBank/DDBJ databases">
        <authorList>
            <person name="Chiriac C."/>
            <person name="Salcher M."/>
            <person name="Ghai R."/>
            <person name="Kavagutti S V."/>
        </authorList>
    </citation>
    <scope>NUCLEOTIDE SEQUENCE</scope>
</reference>
<keyword evidence="1" id="KW-1133">Transmembrane helix</keyword>
<gene>
    <name evidence="2" type="ORF">UFOPK2788_00105</name>
</gene>
<evidence type="ECO:0000313" key="2">
    <source>
        <dbReference type="EMBL" id="CAB4729661.1"/>
    </source>
</evidence>
<sequence>MIKAVASFFLGALISAVGVLLHNAFHPIGILLALIATAVGINFVGQAFGSRKFKIIAGVGWLAVALRAGSYGLSNEILIISNVYGNLFLLGGLFIATVAAFKKI</sequence>
<protein>
    <submittedName>
        <fullName evidence="2">Unannotated protein</fullName>
    </submittedName>
</protein>
<evidence type="ECO:0000256" key="1">
    <source>
        <dbReference type="SAM" id="Phobius"/>
    </source>
</evidence>
<dbReference type="EMBL" id="CAEZYV010000008">
    <property type="protein sequence ID" value="CAB4729661.1"/>
    <property type="molecule type" value="Genomic_DNA"/>
</dbReference>
<keyword evidence="1" id="KW-0472">Membrane</keyword>
<name>A0A6J6S4F8_9ZZZZ</name>